<comment type="caution">
    <text evidence="1">The sequence shown here is derived from an EMBL/GenBank/DDBJ whole genome shotgun (WGS) entry which is preliminary data.</text>
</comment>
<feature type="non-terminal residue" evidence="1">
    <location>
        <position position="1"/>
    </location>
</feature>
<evidence type="ECO:0000313" key="1">
    <source>
        <dbReference type="EMBL" id="MCI60347.1"/>
    </source>
</evidence>
<proteinExistence type="predicted"/>
<name>A0A392TIT7_9FABA</name>
<accession>A0A392TIT7</accession>
<sequence>IKFIAGDGGEVAGEVNKDGGVIAGDGSDWTLQIQLVSKPIE</sequence>
<dbReference type="Proteomes" id="UP000265520">
    <property type="component" value="Unassembled WGS sequence"/>
</dbReference>
<reference evidence="1 2" key="1">
    <citation type="journal article" date="2018" name="Front. Plant Sci.">
        <title>Red Clover (Trifolium pratense) and Zigzag Clover (T. medium) - A Picture of Genomic Similarities and Differences.</title>
        <authorList>
            <person name="Dluhosova J."/>
            <person name="Istvanek J."/>
            <person name="Nedelnik J."/>
            <person name="Repkova J."/>
        </authorList>
    </citation>
    <scope>NUCLEOTIDE SEQUENCE [LARGE SCALE GENOMIC DNA]</scope>
    <source>
        <strain evidence="2">cv. 10/8</strain>
        <tissue evidence="1">Leaf</tissue>
    </source>
</reference>
<protein>
    <submittedName>
        <fullName evidence="1">Uncharacterized protein</fullName>
    </submittedName>
</protein>
<evidence type="ECO:0000313" key="2">
    <source>
        <dbReference type="Proteomes" id="UP000265520"/>
    </source>
</evidence>
<dbReference type="EMBL" id="LXQA010579774">
    <property type="protein sequence ID" value="MCI60347.1"/>
    <property type="molecule type" value="Genomic_DNA"/>
</dbReference>
<dbReference type="AlphaFoldDB" id="A0A392TIT7"/>
<organism evidence="1 2">
    <name type="scientific">Trifolium medium</name>
    <dbReference type="NCBI Taxonomy" id="97028"/>
    <lineage>
        <taxon>Eukaryota</taxon>
        <taxon>Viridiplantae</taxon>
        <taxon>Streptophyta</taxon>
        <taxon>Embryophyta</taxon>
        <taxon>Tracheophyta</taxon>
        <taxon>Spermatophyta</taxon>
        <taxon>Magnoliopsida</taxon>
        <taxon>eudicotyledons</taxon>
        <taxon>Gunneridae</taxon>
        <taxon>Pentapetalae</taxon>
        <taxon>rosids</taxon>
        <taxon>fabids</taxon>
        <taxon>Fabales</taxon>
        <taxon>Fabaceae</taxon>
        <taxon>Papilionoideae</taxon>
        <taxon>50 kb inversion clade</taxon>
        <taxon>NPAAA clade</taxon>
        <taxon>Hologalegina</taxon>
        <taxon>IRL clade</taxon>
        <taxon>Trifolieae</taxon>
        <taxon>Trifolium</taxon>
    </lineage>
</organism>
<keyword evidence="2" id="KW-1185">Reference proteome</keyword>